<keyword evidence="1" id="KW-0732">Signal</keyword>
<proteinExistence type="predicted"/>
<evidence type="ECO:0000256" key="1">
    <source>
        <dbReference type="SAM" id="SignalP"/>
    </source>
</evidence>
<evidence type="ECO:0000313" key="2">
    <source>
        <dbReference type="Proteomes" id="UP000887563"/>
    </source>
</evidence>
<reference evidence="3" key="1">
    <citation type="submission" date="2022-11" db="UniProtKB">
        <authorList>
            <consortium name="WormBaseParasite"/>
        </authorList>
    </citation>
    <scope>IDENTIFICATION</scope>
</reference>
<feature type="chain" id="PRO_5037411708" evidence="1">
    <location>
        <begin position="29"/>
        <end position="59"/>
    </location>
</feature>
<name>A0A914MGM5_MELIC</name>
<accession>A0A914MGM5</accession>
<dbReference type="WBParaSite" id="Minc3s01690g25627">
    <property type="protein sequence ID" value="Minc3s01690g25627"/>
    <property type="gene ID" value="Minc3s01690g25627"/>
</dbReference>
<dbReference type="AlphaFoldDB" id="A0A914MGM5"/>
<feature type="signal peptide" evidence="1">
    <location>
        <begin position="1"/>
        <end position="28"/>
    </location>
</feature>
<protein>
    <submittedName>
        <fullName evidence="3">Candidate secreted effector</fullName>
    </submittedName>
</protein>
<organism evidence="2 3">
    <name type="scientific">Meloidogyne incognita</name>
    <name type="common">Southern root-knot nematode worm</name>
    <name type="synonym">Oxyuris incognita</name>
    <dbReference type="NCBI Taxonomy" id="6306"/>
    <lineage>
        <taxon>Eukaryota</taxon>
        <taxon>Metazoa</taxon>
        <taxon>Ecdysozoa</taxon>
        <taxon>Nematoda</taxon>
        <taxon>Chromadorea</taxon>
        <taxon>Rhabditida</taxon>
        <taxon>Tylenchina</taxon>
        <taxon>Tylenchomorpha</taxon>
        <taxon>Tylenchoidea</taxon>
        <taxon>Meloidogynidae</taxon>
        <taxon>Meloidogyninae</taxon>
        <taxon>Meloidogyne</taxon>
        <taxon>Meloidogyne incognita group</taxon>
    </lineage>
</organism>
<evidence type="ECO:0000313" key="3">
    <source>
        <dbReference type="WBParaSite" id="Minc3s01690g25627"/>
    </source>
</evidence>
<keyword evidence="2" id="KW-1185">Reference proteome</keyword>
<dbReference type="Proteomes" id="UP000887563">
    <property type="component" value="Unplaced"/>
</dbReference>
<sequence>MMMVLISPFSTIVKSRLLFLQVLWGFEARICGSNQGPPPFPREFPFSKLEILKVDNVVF</sequence>